<dbReference type="PROSITE" id="PS50853">
    <property type="entry name" value="FN3"/>
    <property type="match status" value="1"/>
</dbReference>
<dbReference type="InterPro" id="IPR036116">
    <property type="entry name" value="FN3_sf"/>
</dbReference>
<dbReference type="AlphaFoldDB" id="A0A0J7JZD6"/>
<dbReference type="InterPro" id="IPR013783">
    <property type="entry name" value="Ig-like_fold"/>
</dbReference>
<dbReference type="Proteomes" id="UP000036403">
    <property type="component" value="Unassembled WGS sequence"/>
</dbReference>
<dbReference type="CDD" id="cd00063">
    <property type="entry name" value="FN3"/>
    <property type="match status" value="1"/>
</dbReference>
<keyword evidence="4" id="KW-0808">Transferase</keyword>
<dbReference type="InterPro" id="IPR003961">
    <property type="entry name" value="FN3_dom"/>
</dbReference>
<evidence type="ECO:0000256" key="2">
    <source>
        <dbReference type="ARBA" id="ARBA00022737"/>
    </source>
</evidence>
<reference evidence="4 5" key="1">
    <citation type="submission" date="2015-04" db="EMBL/GenBank/DDBJ databases">
        <title>Lasius niger genome sequencing.</title>
        <authorList>
            <person name="Konorov E.A."/>
            <person name="Nikitin M.A."/>
            <person name="Kirill M.V."/>
            <person name="Chang P."/>
        </authorList>
    </citation>
    <scope>NUCLEOTIDE SEQUENCE [LARGE SCALE GENOMIC DNA]</scope>
    <source>
        <tissue evidence="4">Whole</tissue>
    </source>
</reference>
<keyword evidence="2" id="KW-0677">Repeat</keyword>
<evidence type="ECO:0000313" key="4">
    <source>
        <dbReference type="EMBL" id="KMQ83437.1"/>
    </source>
</evidence>
<evidence type="ECO:0000259" key="3">
    <source>
        <dbReference type="PROSITE" id="PS50853"/>
    </source>
</evidence>
<accession>A0A0J7JZD6</accession>
<keyword evidence="4" id="KW-0418">Kinase</keyword>
<dbReference type="PANTHER" id="PTHR46513:SF13">
    <property type="entry name" value="EGF-LIKE DOMAIN-CONTAINING PROTEIN"/>
    <property type="match status" value="1"/>
</dbReference>
<dbReference type="InterPro" id="IPR050778">
    <property type="entry name" value="Cueball_EGF_LRP_Nidogen"/>
</dbReference>
<dbReference type="EMBL" id="LBMM01019851">
    <property type="protein sequence ID" value="KMQ83437.1"/>
    <property type="molecule type" value="Genomic_DNA"/>
</dbReference>
<feature type="domain" description="Fibronectin type-III" evidence="3">
    <location>
        <begin position="1"/>
        <end position="71"/>
    </location>
</feature>
<comment type="caution">
    <text evidence="4">The sequence shown here is derived from an EMBL/GenBank/DDBJ whole genome shotgun (WGS) entry which is preliminary data.</text>
</comment>
<name>A0A0J7JZD6_LASNI</name>
<dbReference type="SUPFAM" id="SSF49265">
    <property type="entry name" value="Fibronectin type III"/>
    <property type="match status" value="1"/>
</dbReference>
<dbReference type="PaxDb" id="67767-A0A0J7JZD6"/>
<dbReference type="InterPro" id="IPR011042">
    <property type="entry name" value="6-blade_b-propeller_TolB-like"/>
</dbReference>
<keyword evidence="5" id="KW-1185">Reference proteome</keyword>
<gene>
    <name evidence="4" type="ORF">RF55_20044</name>
</gene>
<sequence>MVQGYTVQYCFIENLQKIQICDNDSISATILESTVNNLKPNTTYYFQVRVHTKLGAGPYTKLINVSTTNENPIPQLLIVSNGNVQLWDLDLQVKVKNQVQENYFIEDIAYSVAEHKIYWIENKHPLKDRYNLMTWEMNKNNITKISLKNYSLNLCIDWVARNLYWTEFDESGNNNLMKLDLTMWQNGKYDKILKMKYNPTALTIQPLMGFLYWMEYQPDNQYAIMKSDLDGKNVQLFLKKFNMNFSPLSTATFIDTTNTEEPRCNLILSFEGYNQYFHLLTVDMTNVYLSAQDTYILKKKYALLDNEENAFKHVQIVRNTSIDYMKAFVNITANSIVLNFPEPIPKRGCKKYNLPTTIYTIYLSMAPLFGSDVILITNPDKLNAPENVTVQALTPTIAA</sequence>
<dbReference type="Gene3D" id="2.120.10.30">
    <property type="entry name" value="TolB, C-terminal domain"/>
    <property type="match status" value="1"/>
</dbReference>
<protein>
    <submittedName>
        <fullName evidence="4">Proto-oncogene tyrosine-protein kinase ros</fullName>
    </submittedName>
</protein>
<proteinExistence type="predicted"/>
<evidence type="ECO:0000256" key="1">
    <source>
        <dbReference type="ARBA" id="ARBA00022536"/>
    </source>
</evidence>
<dbReference type="SUPFAM" id="SSF63825">
    <property type="entry name" value="YWTD domain"/>
    <property type="match status" value="1"/>
</dbReference>
<evidence type="ECO:0000313" key="5">
    <source>
        <dbReference type="Proteomes" id="UP000036403"/>
    </source>
</evidence>
<feature type="non-terminal residue" evidence="4">
    <location>
        <position position="399"/>
    </location>
</feature>
<dbReference type="STRING" id="67767.A0A0J7JZD6"/>
<keyword evidence="1" id="KW-0245">EGF-like domain</keyword>
<dbReference type="PANTHER" id="PTHR46513">
    <property type="entry name" value="VITELLOGENIN RECEPTOR-LIKE PROTEIN-RELATED-RELATED"/>
    <property type="match status" value="1"/>
</dbReference>
<dbReference type="OrthoDB" id="65481at2759"/>
<dbReference type="GO" id="GO:0016301">
    <property type="term" value="F:kinase activity"/>
    <property type="evidence" value="ECO:0007669"/>
    <property type="project" value="UniProtKB-KW"/>
</dbReference>
<dbReference type="Gene3D" id="2.60.40.10">
    <property type="entry name" value="Immunoglobulins"/>
    <property type="match status" value="1"/>
</dbReference>
<organism evidence="4 5">
    <name type="scientific">Lasius niger</name>
    <name type="common">Black garden ant</name>
    <dbReference type="NCBI Taxonomy" id="67767"/>
    <lineage>
        <taxon>Eukaryota</taxon>
        <taxon>Metazoa</taxon>
        <taxon>Ecdysozoa</taxon>
        <taxon>Arthropoda</taxon>
        <taxon>Hexapoda</taxon>
        <taxon>Insecta</taxon>
        <taxon>Pterygota</taxon>
        <taxon>Neoptera</taxon>
        <taxon>Endopterygota</taxon>
        <taxon>Hymenoptera</taxon>
        <taxon>Apocrita</taxon>
        <taxon>Aculeata</taxon>
        <taxon>Formicoidea</taxon>
        <taxon>Formicidae</taxon>
        <taxon>Formicinae</taxon>
        <taxon>Lasius</taxon>
        <taxon>Lasius</taxon>
    </lineage>
</organism>